<dbReference type="EMBL" id="BJOU01000001">
    <property type="protein sequence ID" value="GED96505.1"/>
    <property type="molecule type" value="Genomic_DNA"/>
</dbReference>
<dbReference type="SUPFAM" id="SSF48498">
    <property type="entry name" value="Tetracyclin repressor-like, C-terminal domain"/>
    <property type="match status" value="1"/>
</dbReference>
<dbReference type="InterPro" id="IPR001647">
    <property type="entry name" value="HTH_TetR"/>
</dbReference>
<evidence type="ECO:0000259" key="3">
    <source>
        <dbReference type="PROSITE" id="PS50977"/>
    </source>
</evidence>
<feature type="domain" description="HTH tetR-type" evidence="3">
    <location>
        <begin position="13"/>
        <end position="73"/>
    </location>
</feature>
<sequence>MAHKTGRRPAQESTAREDILRAAREMFGQAGFNATTLRAIAAKADVDVALIPYYFTNKRGLFVAALALPIDPVDRIRLVADGPRGELGRRIMQTFVGAWEDEATGPPLQGFFRSAATDRDVGQAFGGFITDEILPLVTAETGLSHDTAQVVISLLFGMVTMRYLVEIPAFAALSTDEVIERYAPRMQALIDAD</sequence>
<dbReference type="PANTHER" id="PTHR30055">
    <property type="entry name" value="HTH-TYPE TRANSCRIPTIONAL REGULATOR RUTR"/>
    <property type="match status" value="1"/>
</dbReference>
<evidence type="ECO:0000256" key="1">
    <source>
        <dbReference type="ARBA" id="ARBA00023125"/>
    </source>
</evidence>
<dbReference type="SUPFAM" id="SSF46689">
    <property type="entry name" value="Homeodomain-like"/>
    <property type="match status" value="1"/>
</dbReference>
<organism evidence="4 5">
    <name type="scientific">Gordonia crocea</name>
    <dbReference type="NCBI Taxonomy" id="589162"/>
    <lineage>
        <taxon>Bacteria</taxon>
        <taxon>Bacillati</taxon>
        <taxon>Actinomycetota</taxon>
        <taxon>Actinomycetes</taxon>
        <taxon>Mycobacteriales</taxon>
        <taxon>Gordoniaceae</taxon>
        <taxon>Gordonia</taxon>
    </lineage>
</organism>
<feature type="DNA-binding region" description="H-T-H motif" evidence="2">
    <location>
        <begin position="36"/>
        <end position="55"/>
    </location>
</feature>
<dbReference type="GO" id="GO:0000976">
    <property type="term" value="F:transcription cis-regulatory region binding"/>
    <property type="evidence" value="ECO:0007669"/>
    <property type="project" value="TreeGrafter"/>
</dbReference>
<accession>A0A7M3SV31</accession>
<dbReference type="Gene3D" id="1.10.357.10">
    <property type="entry name" value="Tetracycline Repressor, domain 2"/>
    <property type="match status" value="1"/>
</dbReference>
<evidence type="ECO:0000313" key="4">
    <source>
        <dbReference type="EMBL" id="GED96505.1"/>
    </source>
</evidence>
<dbReference type="Proteomes" id="UP000444980">
    <property type="component" value="Unassembled WGS sequence"/>
</dbReference>
<dbReference type="InterPro" id="IPR036271">
    <property type="entry name" value="Tet_transcr_reg_TetR-rel_C_sf"/>
</dbReference>
<proteinExistence type="predicted"/>
<dbReference type="InterPro" id="IPR009057">
    <property type="entry name" value="Homeodomain-like_sf"/>
</dbReference>
<gene>
    <name evidence="4" type="ORF">nbrc107697_05440</name>
</gene>
<evidence type="ECO:0000313" key="5">
    <source>
        <dbReference type="Proteomes" id="UP000444980"/>
    </source>
</evidence>
<dbReference type="AlphaFoldDB" id="A0A7M3SV31"/>
<dbReference type="PANTHER" id="PTHR30055:SF235">
    <property type="entry name" value="TRANSCRIPTIONAL REGULATORY PROTEIN"/>
    <property type="match status" value="1"/>
</dbReference>
<evidence type="ECO:0000256" key="2">
    <source>
        <dbReference type="PROSITE-ProRule" id="PRU00335"/>
    </source>
</evidence>
<dbReference type="GO" id="GO:0003700">
    <property type="term" value="F:DNA-binding transcription factor activity"/>
    <property type="evidence" value="ECO:0007669"/>
    <property type="project" value="TreeGrafter"/>
</dbReference>
<reference evidence="5" key="1">
    <citation type="submission" date="2019-06" db="EMBL/GenBank/DDBJ databases">
        <title>Gordonia isolated from sludge of a wastewater treatment plant.</title>
        <authorList>
            <person name="Tamura T."/>
            <person name="Aoyama K."/>
            <person name="Kang Y."/>
            <person name="Saito S."/>
            <person name="Akiyama N."/>
            <person name="Yazawa K."/>
            <person name="Gonoi T."/>
            <person name="Mikami Y."/>
        </authorList>
    </citation>
    <scope>NUCLEOTIDE SEQUENCE [LARGE SCALE GENOMIC DNA]</scope>
    <source>
        <strain evidence="5">NBRC 107697</strain>
    </source>
</reference>
<dbReference type="Gene3D" id="1.10.10.60">
    <property type="entry name" value="Homeodomain-like"/>
    <property type="match status" value="1"/>
</dbReference>
<name>A0A7M3SV31_9ACTN</name>
<dbReference type="InterPro" id="IPR050109">
    <property type="entry name" value="HTH-type_TetR-like_transc_reg"/>
</dbReference>
<dbReference type="PROSITE" id="PS50977">
    <property type="entry name" value="HTH_TETR_2"/>
    <property type="match status" value="1"/>
</dbReference>
<dbReference type="InterPro" id="IPR041678">
    <property type="entry name" value="TetR_C_16"/>
</dbReference>
<keyword evidence="5" id="KW-1185">Reference proteome</keyword>
<dbReference type="Pfam" id="PF00440">
    <property type="entry name" value="TetR_N"/>
    <property type="match status" value="1"/>
</dbReference>
<dbReference type="Pfam" id="PF17920">
    <property type="entry name" value="TetR_C_16"/>
    <property type="match status" value="1"/>
</dbReference>
<keyword evidence="1 2" id="KW-0238">DNA-binding</keyword>
<dbReference type="RefSeq" id="WP_228460648.1">
    <property type="nucleotide sequence ID" value="NZ_BJOU01000001.1"/>
</dbReference>
<protein>
    <submittedName>
        <fullName evidence="4">TetR family transcriptional regulator</fullName>
    </submittedName>
</protein>
<dbReference type="PRINTS" id="PR00455">
    <property type="entry name" value="HTHTETR"/>
</dbReference>
<comment type="caution">
    <text evidence="4">The sequence shown here is derived from an EMBL/GenBank/DDBJ whole genome shotgun (WGS) entry which is preliminary data.</text>
</comment>